<name>N1WYZ3_9FLAO</name>
<dbReference type="eggNOG" id="COG3210">
    <property type="taxonomic scope" value="Bacteria"/>
</dbReference>
<sequence>MKTRTVASLLSFFWMSSLFSFSSGDAMITGAMTSENERYSAVTEVGVLFEELELTVNTVGVPKSLSLSSRPTNEVEIESGNIVPLIDGANINIDDLEDLLISGDITLLASGDIIVEDDFSPQLTSTRTLTFKSGRDLVFQNDADINSSISSLHVVLWADSDGDEAGGVLLDSNSSISTNNGHLWIGGGSGQATWNGLDVGDSFAVGLTALASGGLQPYSGIHLLGEILNLGTGDVYLNGKSTETNNANGIGIRLNGMDITAHQIYMAGVGSENENTSGNTNRGNWGVGLENTSITATGGLIVEGVAGGQKSGENGGYNYGIFMDNNSSLRGLDQASITLKGTGGGNPEIPNNIDNDGLRINGGSIRVNEGDITFQGTSGVNVASADFDQNGGVVESRDLSQNLSNGDITAIANQFDISSTVRYASLGTLKIHSRVSTSSIGVGGASGLLQLPKQYFTTNFEDGFSEIIIGCQTQAGAITVAESNFSENFTLQTSGQLTFEGDITTSDGSGLTFINDDLSFASPTTFTVAGQFKYLPFTEDLVDAIFFPMANLSIQSDGLVIGKKGENRDVHITQSMESDKTIELYGGDIILDGNLETKGAASLIIEGNVFLSPGNYLASQNDFTHTGDVTFKSDATGDAYMGKVLGTYTAKEGKAKVEKYYAARRAFRLVTSPVESTQTIWESYQNADLNEVGVGTHITGSSNGHDGFDPTTTGNPSMFSFNSSTAWMPIPNTDTKKLSAGIPYRLMIRGDRGTDLANNEAAPSETRLIVEGNLKTGSFSQSPETFFSDPKYLSLAGNPYQATIDIRGLLAASTDVNTNYLHVWDPMINTRGGFVTVDLSDGSNAQGSSTASQFIGPSQAFFIESKTKSPTLNFSEDLKVTEPKNKTDEPNHKTIQSQLKLELLDDSATLIDGFKIKFADNGNNSIDLADAEKLLNLDENLAIHNNEVLLSIESRAFPIDEERIGLFMDNWRATQYSLRMTSQKLEQADIVIIDHYLDTETLLSDGDIYSFTIDPTIEESINAYRFEIAFSMESLSASEFDTAQLQLYPNPVQNEFRINTPWTGEELRVEIYNLLGQKIAHQSFTSETIQMDASTWSEGVYVVKVKKGKEVFTTKMIKQ</sequence>
<feature type="chain" id="PRO_5004113900" evidence="2">
    <location>
        <begin position="23"/>
        <end position="1119"/>
    </location>
</feature>
<dbReference type="InterPro" id="IPR026444">
    <property type="entry name" value="Secre_tail"/>
</dbReference>
<keyword evidence="5" id="KW-1185">Reference proteome</keyword>
<accession>N1WYZ3</accession>
<proteinExistence type="predicted"/>
<evidence type="ECO:0000313" key="5">
    <source>
        <dbReference type="Proteomes" id="UP000012317"/>
    </source>
</evidence>
<dbReference type="Pfam" id="PF18962">
    <property type="entry name" value="Por_Secre_tail"/>
    <property type="match status" value="1"/>
</dbReference>
<dbReference type="NCBIfam" id="TIGR04183">
    <property type="entry name" value="Por_Secre_tail"/>
    <property type="match status" value="1"/>
</dbReference>
<evidence type="ECO:0000259" key="3">
    <source>
        <dbReference type="Pfam" id="PF18962"/>
    </source>
</evidence>
<dbReference type="Proteomes" id="UP000012317">
    <property type="component" value="Unassembled WGS sequence"/>
</dbReference>
<organism evidence="4 5">
    <name type="scientific">Psychroflexus gondwanensis ACAM 44</name>
    <dbReference type="NCBI Taxonomy" id="1189619"/>
    <lineage>
        <taxon>Bacteria</taxon>
        <taxon>Pseudomonadati</taxon>
        <taxon>Bacteroidota</taxon>
        <taxon>Flavobacteriia</taxon>
        <taxon>Flavobacteriales</taxon>
        <taxon>Flavobacteriaceae</taxon>
        <taxon>Psychroflexus</taxon>
    </lineage>
</organism>
<gene>
    <name evidence="4" type="ORF">pgond44_08792</name>
</gene>
<reference evidence="4 5" key="1">
    <citation type="journal article" date="2014" name="Genome Biol. Evol.">
        <title>Extensive gene acquisition in the extremely psychrophilic bacterial species Psychroflexus torquis and the link to sea-ice ecosystem specialism.</title>
        <authorList>
            <person name="Feng S."/>
            <person name="Powell S.M."/>
            <person name="Wilson R."/>
            <person name="Bowman J.P."/>
        </authorList>
    </citation>
    <scope>NUCLEOTIDE SEQUENCE [LARGE SCALE GENOMIC DNA]</scope>
    <source>
        <strain evidence="4 5">ACAM 44</strain>
    </source>
</reference>
<dbReference type="RefSeq" id="WP_003440249.1">
    <property type="nucleotide sequence ID" value="NZ_APLF01000008.1"/>
</dbReference>
<evidence type="ECO:0000256" key="2">
    <source>
        <dbReference type="SAM" id="SignalP"/>
    </source>
</evidence>
<protein>
    <submittedName>
        <fullName evidence="4">Secreted outer membrane protein</fullName>
    </submittedName>
</protein>
<feature type="domain" description="Secretion system C-terminal sorting" evidence="3">
    <location>
        <begin position="1047"/>
        <end position="1117"/>
    </location>
</feature>
<evidence type="ECO:0000256" key="1">
    <source>
        <dbReference type="ARBA" id="ARBA00022729"/>
    </source>
</evidence>
<keyword evidence="1 2" id="KW-0732">Signal</keyword>
<dbReference type="STRING" id="1189619.pgond44_08792"/>
<feature type="signal peptide" evidence="2">
    <location>
        <begin position="1"/>
        <end position="22"/>
    </location>
</feature>
<dbReference type="AlphaFoldDB" id="N1WYZ3"/>
<evidence type="ECO:0000313" key="4">
    <source>
        <dbReference type="EMBL" id="EMY81093.1"/>
    </source>
</evidence>
<dbReference type="PATRIC" id="fig|1189619.4.peg.1811"/>
<comment type="caution">
    <text evidence="4">The sequence shown here is derived from an EMBL/GenBank/DDBJ whole genome shotgun (WGS) entry which is preliminary data.</text>
</comment>
<dbReference type="EMBL" id="APLF01000008">
    <property type="protein sequence ID" value="EMY81093.1"/>
    <property type="molecule type" value="Genomic_DNA"/>
</dbReference>
<dbReference type="eggNOG" id="COG2133">
    <property type="taxonomic scope" value="Bacteria"/>
</dbReference>